<dbReference type="SMART" id="SM00587">
    <property type="entry name" value="CHK"/>
    <property type="match status" value="1"/>
</dbReference>
<organism evidence="2 3">
    <name type="scientific">Drosophila suzukii</name>
    <name type="common">Spotted-wing drosophila fruit fly</name>
    <dbReference type="NCBI Taxonomy" id="28584"/>
    <lineage>
        <taxon>Eukaryota</taxon>
        <taxon>Metazoa</taxon>
        <taxon>Ecdysozoa</taxon>
        <taxon>Arthropoda</taxon>
        <taxon>Hexapoda</taxon>
        <taxon>Insecta</taxon>
        <taxon>Pterygota</taxon>
        <taxon>Neoptera</taxon>
        <taxon>Endopterygota</taxon>
        <taxon>Diptera</taxon>
        <taxon>Brachycera</taxon>
        <taxon>Muscomorpha</taxon>
        <taxon>Ephydroidea</taxon>
        <taxon>Drosophilidae</taxon>
        <taxon>Drosophila</taxon>
        <taxon>Sophophora</taxon>
    </lineage>
</organism>
<dbReference type="Proteomes" id="UP001652628">
    <property type="component" value="Chromosome 3"/>
</dbReference>
<evidence type="ECO:0000313" key="3">
    <source>
        <dbReference type="RefSeq" id="XP_016932852.4"/>
    </source>
</evidence>
<evidence type="ECO:0000259" key="1">
    <source>
        <dbReference type="SMART" id="SM00587"/>
    </source>
</evidence>
<dbReference type="Gene3D" id="3.90.1200.10">
    <property type="match status" value="1"/>
</dbReference>
<dbReference type="InterPro" id="IPR015897">
    <property type="entry name" value="CHK_kinase-like"/>
</dbReference>
<dbReference type="PANTHER" id="PTHR11012:SF12">
    <property type="entry name" value="CHK KINASE-LIKE DOMAIN-CONTAINING PROTEIN-RELATED"/>
    <property type="match status" value="1"/>
</dbReference>
<accession>A0AB39ZC38</accession>
<dbReference type="GeneID" id="108012086"/>
<name>A0AB39ZC38_DROSZ</name>
<evidence type="ECO:0000313" key="2">
    <source>
        <dbReference type="Proteomes" id="UP001652628"/>
    </source>
</evidence>
<dbReference type="RefSeq" id="XP_016932852.4">
    <property type="nucleotide sequence ID" value="XM_017077363.4"/>
</dbReference>
<keyword evidence="2" id="KW-1185">Reference proteome</keyword>
<dbReference type="Pfam" id="PF02958">
    <property type="entry name" value="EcKL"/>
    <property type="match status" value="1"/>
</dbReference>
<feature type="domain" description="CHK kinase-like" evidence="1">
    <location>
        <begin position="142"/>
        <end position="338"/>
    </location>
</feature>
<dbReference type="InterPro" id="IPR011009">
    <property type="entry name" value="Kinase-like_dom_sf"/>
</dbReference>
<dbReference type="AlphaFoldDB" id="A0AB39ZC38"/>
<protein>
    <recommendedName>
        <fullName evidence="1">CHK kinase-like domain-containing protein</fullName>
    </recommendedName>
</protein>
<dbReference type="SUPFAM" id="SSF56112">
    <property type="entry name" value="Protein kinase-like (PK-like)"/>
    <property type="match status" value="1"/>
</dbReference>
<dbReference type="InterPro" id="IPR004119">
    <property type="entry name" value="EcKL"/>
</dbReference>
<dbReference type="PANTHER" id="PTHR11012">
    <property type="entry name" value="PROTEIN KINASE-LIKE DOMAIN-CONTAINING"/>
    <property type="match status" value="1"/>
</dbReference>
<proteinExistence type="predicted"/>
<gene>
    <name evidence="3" type="primary">LOC108012086</name>
</gene>
<sequence length="422" mass="49607">MTDKIDAEQFNDDELEAPAWLNPQFIGEILSAYEEAPELKVIDLKITPASFQGDHYASVMFRTTAEYTTSKGKFSKPLIIKTMPEQEGHKKDMLSESHIFETEIGMYCQVLPEFERILREAGDNTKLFVPCIYHSLDPRRVMIFEDLVPQGYSVIRDRPVALEELKTAFSKLAKWHAVSMKVINEQPAFLKEFKYGLFDMPTIQNDPFVTTGMKSFIEMLDNLPDLKKYKPYFEQIQEKHLKRLEAEMQEYHKNRRNDGYYVLCHGDFHLRNMMFKNNKETGNHEDTMLVDFQLSNLCPITVDLTYSIYMLMEPEQRRDMGKDLINYYFTVLVATLKSIGYKGDMPTQAKLWEQIHRNKYYDFFLISTFLPLILAIKSNTFKMHDLIQNPETRQKTYFLDTYVKDVTKLLPKFEKLGYFKGL</sequence>
<reference evidence="3" key="1">
    <citation type="submission" date="2025-08" db="UniProtKB">
        <authorList>
            <consortium name="RefSeq"/>
        </authorList>
    </citation>
    <scope>IDENTIFICATION</scope>
</reference>